<organism evidence="2">
    <name type="scientific">Aphis glycines virus 3 isolate 2</name>
    <dbReference type="NCBI Taxonomy" id="2961859"/>
    <lineage>
        <taxon>Viruses</taxon>
        <taxon>Riboviria</taxon>
    </lineage>
</organism>
<feature type="transmembrane region" description="Helical" evidence="1">
    <location>
        <begin position="131"/>
        <end position="151"/>
    </location>
</feature>
<feature type="transmembrane region" description="Helical" evidence="1">
    <location>
        <begin position="6"/>
        <end position="24"/>
    </location>
</feature>
<reference evidence="2" key="1">
    <citation type="submission" date="2021-01" db="EMBL/GenBank/DDBJ databases">
        <authorList>
            <person name="Lu g."/>
            <person name="Ye z."/>
        </authorList>
    </citation>
    <scope>NUCLEOTIDE SEQUENCE</scope>
    <source>
        <strain evidence="2">EFG2</strain>
    </source>
</reference>
<sequence length="170" mass="19077">MGAVTHVVSILLIIIFTFTFYFNYKFLNNTSYRTLASILINNYNYACLKYQGDAYYVSVNSITVIENSTIIGDVVTGNIGAVPAVVSLSTVAMSNVDYFQYTRVYAIEDLNGLKVLTCTIIPHEQYAVLNIIDNLVTVVVLLIMLLMYVLFVRKWLCFGICSTAGYEELN</sequence>
<dbReference type="EMBL" id="MW528421">
    <property type="protein sequence ID" value="UTQ79666.1"/>
    <property type="molecule type" value="mRNA"/>
</dbReference>
<evidence type="ECO:0000256" key="1">
    <source>
        <dbReference type="SAM" id="Phobius"/>
    </source>
</evidence>
<accession>A0A976RX72</accession>
<evidence type="ECO:0000313" key="2">
    <source>
        <dbReference type="EMBL" id="UTQ79666.1"/>
    </source>
</evidence>
<name>A0A976RX72_9VIRU</name>
<keyword evidence="1" id="KW-0812">Transmembrane</keyword>
<keyword evidence="1" id="KW-0472">Membrane</keyword>
<proteinExistence type="evidence at transcript level"/>
<protein>
    <submittedName>
        <fullName evidence="2">Uncharacterized protein</fullName>
    </submittedName>
</protein>
<keyword evidence="1" id="KW-1133">Transmembrane helix</keyword>